<dbReference type="GeneID" id="303368438"/>
<reference evidence="2 3" key="1">
    <citation type="submission" date="2017-02" db="EMBL/GenBank/DDBJ databases">
        <authorList>
            <person name="Peterson S.W."/>
        </authorList>
    </citation>
    <scope>NUCLEOTIDE SEQUENCE [LARGE SCALE GENOMIC DNA]</scope>
    <source>
        <strain evidence="2 3">ATCC BAA-909</strain>
    </source>
</reference>
<evidence type="ECO:0000313" key="2">
    <source>
        <dbReference type="EMBL" id="SJZ49877.1"/>
    </source>
</evidence>
<feature type="transmembrane region" description="Helical" evidence="1">
    <location>
        <begin position="38"/>
        <end position="66"/>
    </location>
</feature>
<organism evidence="2 3">
    <name type="scientific">Treponema berlinense</name>
    <dbReference type="NCBI Taxonomy" id="225004"/>
    <lineage>
        <taxon>Bacteria</taxon>
        <taxon>Pseudomonadati</taxon>
        <taxon>Spirochaetota</taxon>
        <taxon>Spirochaetia</taxon>
        <taxon>Spirochaetales</taxon>
        <taxon>Treponemataceae</taxon>
        <taxon>Treponema</taxon>
    </lineage>
</organism>
<keyword evidence="1" id="KW-0812">Transmembrane</keyword>
<feature type="transmembrane region" description="Helical" evidence="1">
    <location>
        <begin position="126"/>
        <end position="152"/>
    </location>
</feature>
<evidence type="ECO:0000313" key="3">
    <source>
        <dbReference type="Proteomes" id="UP000190395"/>
    </source>
</evidence>
<feature type="non-terminal residue" evidence="2">
    <location>
        <position position="1"/>
    </location>
</feature>
<sequence length="162" mass="18520">FIRRTLRGSGAFCDVPAVYMSFCREYCLLAVLGVRVRFWLLFYGLAACFTVVCLFYAAVCALCAWFRWFPSFICRFIVVRRSPFLRLLCAAVSALCPVVFDGGLFVQHFCADRFFLSLVCFFCANFSLLLMSVFIFFSAVECCLLAICVFTFPHYKSEFLSA</sequence>
<dbReference type="EMBL" id="FUXC01000002">
    <property type="protein sequence ID" value="SJZ49877.1"/>
    <property type="molecule type" value="Genomic_DNA"/>
</dbReference>
<dbReference type="RefSeq" id="WP_159443466.1">
    <property type="nucleotide sequence ID" value="NZ_FUXC01000002.1"/>
</dbReference>
<keyword evidence="3" id="KW-1185">Reference proteome</keyword>
<keyword evidence="1" id="KW-0472">Membrane</keyword>
<keyword evidence="1" id="KW-1133">Transmembrane helix</keyword>
<accession>A0A1T4L5P9</accession>
<feature type="transmembrane region" description="Helical" evidence="1">
    <location>
        <begin position="87"/>
        <end position="106"/>
    </location>
</feature>
<dbReference type="Proteomes" id="UP000190395">
    <property type="component" value="Unassembled WGS sequence"/>
</dbReference>
<evidence type="ECO:0000256" key="1">
    <source>
        <dbReference type="SAM" id="Phobius"/>
    </source>
</evidence>
<protein>
    <submittedName>
        <fullName evidence="2">Uncharacterized protein</fullName>
    </submittedName>
</protein>
<proteinExistence type="predicted"/>
<name>A0A1T4L5P9_9SPIR</name>
<gene>
    <name evidence="2" type="ORF">SAMN02745152_00380</name>
</gene>
<dbReference type="AlphaFoldDB" id="A0A1T4L5P9"/>